<proteinExistence type="inferred from homology"/>
<dbReference type="InterPro" id="IPR050223">
    <property type="entry name" value="D-isomer_2-hydroxyacid_DH"/>
</dbReference>
<dbReference type="GO" id="GO:0051287">
    <property type="term" value="F:NAD binding"/>
    <property type="evidence" value="ECO:0007669"/>
    <property type="project" value="InterPro"/>
</dbReference>
<dbReference type="PROSITE" id="PS00670">
    <property type="entry name" value="D_2_HYDROXYACID_DH_2"/>
    <property type="match status" value="1"/>
</dbReference>
<dbReference type="AlphaFoldDB" id="A0A367ERC9"/>
<dbReference type="CDD" id="cd12167">
    <property type="entry name" value="2-Hacid_dh_8"/>
    <property type="match status" value="1"/>
</dbReference>
<protein>
    <submittedName>
        <fullName evidence="8">Hydroxyacid dehydrogenase</fullName>
    </submittedName>
</protein>
<evidence type="ECO:0000256" key="5">
    <source>
        <dbReference type="SAM" id="MobiDB-lite"/>
    </source>
</evidence>
<reference evidence="8 9" key="1">
    <citation type="submission" date="2018-06" db="EMBL/GenBank/DDBJ databases">
        <title>Streptomyces reniochalinae sp. nov. and Streptomyces diacarnus sp. nov. from marine sponges.</title>
        <authorList>
            <person name="Li L."/>
        </authorList>
    </citation>
    <scope>NUCLEOTIDE SEQUENCE [LARGE SCALE GENOMIC DNA]</scope>
    <source>
        <strain evidence="8 9">LHW50302</strain>
    </source>
</reference>
<dbReference type="Gene3D" id="3.40.50.720">
    <property type="entry name" value="NAD(P)-binding Rossmann-like Domain"/>
    <property type="match status" value="2"/>
</dbReference>
<dbReference type="InterPro" id="IPR006140">
    <property type="entry name" value="D-isomer_DH_NAD-bd"/>
</dbReference>
<dbReference type="Pfam" id="PF02826">
    <property type="entry name" value="2-Hacid_dh_C"/>
    <property type="match status" value="1"/>
</dbReference>
<dbReference type="Pfam" id="PF00389">
    <property type="entry name" value="2-Hacid_dh"/>
    <property type="match status" value="1"/>
</dbReference>
<evidence type="ECO:0000259" key="6">
    <source>
        <dbReference type="Pfam" id="PF00389"/>
    </source>
</evidence>
<name>A0A367ERC9_9ACTN</name>
<dbReference type="GO" id="GO:0005829">
    <property type="term" value="C:cytosol"/>
    <property type="evidence" value="ECO:0007669"/>
    <property type="project" value="TreeGrafter"/>
</dbReference>
<dbReference type="InterPro" id="IPR006139">
    <property type="entry name" value="D-isomer_2_OHA_DH_cat_dom"/>
</dbReference>
<gene>
    <name evidence="8" type="ORF">DQ392_09755</name>
</gene>
<keyword evidence="2 4" id="KW-0560">Oxidoreductase</keyword>
<evidence type="ECO:0000313" key="9">
    <source>
        <dbReference type="Proteomes" id="UP000253507"/>
    </source>
</evidence>
<dbReference type="Proteomes" id="UP000253507">
    <property type="component" value="Unassembled WGS sequence"/>
</dbReference>
<keyword evidence="9" id="KW-1185">Reference proteome</keyword>
<feature type="domain" description="D-isomer specific 2-hydroxyacid dehydrogenase catalytic" evidence="6">
    <location>
        <begin position="76"/>
        <end position="355"/>
    </location>
</feature>
<comment type="caution">
    <text evidence="8">The sequence shown here is derived from an EMBL/GenBank/DDBJ whole genome shotgun (WGS) entry which is preliminary data.</text>
</comment>
<dbReference type="InterPro" id="IPR036291">
    <property type="entry name" value="NAD(P)-bd_dom_sf"/>
</dbReference>
<dbReference type="EMBL" id="QOIM01000028">
    <property type="protein sequence ID" value="RCG20272.1"/>
    <property type="molecule type" value="Genomic_DNA"/>
</dbReference>
<organism evidence="8 9">
    <name type="scientific">Streptomyces reniochalinae</name>
    <dbReference type="NCBI Taxonomy" id="2250578"/>
    <lineage>
        <taxon>Bacteria</taxon>
        <taxon>Bacillati</taxon>
        <taxon>Actinomycetota</taxon>
        <taxon>Actinomycetes</taxon>
        <taxon>Kitasatosporales</taxon>
        <taxon>Streptomycetaceae</taxon>
        <taxon>Streptomyces</taxon>
    </lineage>
</organism>
<sequence length="364" mass="38674">MRLLSGGKVRTTDEAPAHTGTDTTAQPSRRPRTLLAMASGLLDEVFPAPARALLEETADLQAPAPVGEFASPGAREALARCEVLLTGWGCPPVDASVLERAPALRAVVHAAGTVKTFLTPAVFERGIVVSSAAAANSVPVAEFTLAAVIMGAKRAFPLARLFRDRRTHRTAADLGRQHWLGTNGLRVGVVGGSRTGRRVIELLGALDVDITLYDPYVTDAEARSLGVTRVELDALLATSDVVTLHAPQTPATRHLLDARRIGLMRPGTLLVNTARGALVDTEALTEHLVRGRIDAVLDVTEPEPLPAHHPLWDLPNVLITPHLAGAQGNETARLGTQAVEELARFARGEPFAHPVLAAELERLA</sequence>
<evidence type="ECO:0000256" key="1">
    <source>
        <dbReference type="ARBA" id="ARBA00005854"/>
    </source>
</evidence>
<dbReference type="OrthoDB" id="4324715at2"/>
<evidence type="ECO:0000256" key="3">
    <source>
        <dbReference type="ARBA" id="ARBA00023027"/>
    </source>
</evidence>
<feature type="region of interest" description="Disordered" evidence="5">
    <location>
        <begin position="1"/>
        <end position="31"/>
    </location>
</feature>
<dbReference type="PROSITE" id="PS00671">
    <property type="entry name" value="D_2_HYDROXYACID_DH_3"/>
    <property type="match status" value="1"/>
</dbReference>
<dbReference type="SUPFAM" id="SSF52283">
    <property type="entry name" value="Formate/glycerate dehydrogenase catalytic domain-like"/>
    <property type="match status" value="1"/>
</dbReference>
<dbReference type="InterPro" id="IPR029753">
    <property type="entry name" value="D-isomer_DH_CS"/>
</dbReference>
<accession>A0A367ERC9</accession>
<dbReference type="GO" id="GO:0016618">
    <property type="term" value="F:hydroxypyruvate reductase [NAD(P)H] activity"/>
    <property type="evidence" value="ECO:0007669"/>
    <property type="project" value="TreeGrafter"/>
</dbReference>
<dbReference type="GO" id="GO:0030267">
    <property type="term" value="F:glyoxylate reductase (NADPH) activity"/>
    <property type="evidence" value="ECO:0007669"/>
    <property type="project" value="TreeGrafter"/>
</dbReference>
<dbReference type="PANTHER" id="PTHR10996:SF178">
    <property type="entry name" value="2-HYDROXYACID DEHYDROGENASE YGL185C-RELATED"/>
    <property type="match status" value="1"/>
</dbReference>
<feature type="domain" description="D-isomer specific 2-hydroxyacid dehydrogenase NAD-binding" evidence="7">
    <location>
        <begin position="159"/>
        <end position="324"/>
    </location>
</feature>
<keyword evidence="3" id="KW-0520">NAD</keyword>
<comment type="similarity">
    <text evidence="1 4">Belongs to the D-isomer specific 2-hydroxyacid dehydrogenase family.</text>
</comment>
<evidence type="ECO:0000313" key="8">
    <source>
        <dbReference type="EMBL" id="RCG20272.1"/>
    </source>
</evidence>
<evidence type="ECO:0000256" key="4">
    <source>
        <dbReference type="RuleBase" id="RU003719"/>
    </source>
</evidence>
<dbReference type="PANTHER" id="PTHR10996">
    <property type="entry name" value="2-HYDROXYACID DEHYDROGENASE-RELATED"/>
    <property type="match status" value="1"/>
</dbReference>
<dbReference type="SUPFAM" id="SSF51735">
    <property type="entry name" value="NAD(P)-binding Rossmann-fold domains"/>
    <property type="match status" value="1"/>
</dbReference>
<evidence type="ECO:0000259" key="7">
    <source>
        <dbReference type="Pfam" id="PF02826"/>
    </source>
</evidence>
<evidence type="ECO:0000256" key="2">
    <source>
        <dbReference type="ARBA" id="ARBA00023002"/>
    </source>
</evidence>